<dbReference type="PANTHER" id="PTHR34354:SF1">
    <property type="entry name" value="NADPH-DEPENDENT 7-CYANO-7-DEAZAGUANINE REDUCTASE"/>
    <property type="match status" value="1"/>
</dbReference>
<dbReference type="InterPro" id="IPR050084">
    <property type="entry name" value="NADPH_dep_7-cyano-7-deazaG_red"/>
</dbReference>
<comment type="caution">
    <text evidence="2">The sequence shown here is derived from an EMBL/GenBank/DDBJ whole genome shotgun (WGS) entry which is preliminary data.</text>
</comment>
<reference evidence="2" key="1">
    <citation type="submission" date="2020-10" db="EMBL/GenBank/DDBJ databases">
        <title>Microbiome of the Black Sea water column analyzed by genome centric metagenomics.</title>
        <authorList>
            <person name="Cabello-Yeves P.J."/>
            <person name="Callieri C."/>
            <person name="Picazo A."/>
            <person name="Mehrshad M."/>
            <person name="Haro-Moreno J.M."/>
            <person name="Roda-Garcia J."/>
            <person name="Dzembekova N."/>
            <person name="Slabakova V."/>
            <person name="Slabakova N."/>
            <person name="Moncheva S."/>
            <person name="Rodriguez-Valera F."/>
        </authorList>
    </citation>
    <scope>NUCLEOTIDE SEQUENCE</scope>
    <source>
        <strain evidence="2">BS30m-G43</strain>
    </source>
</reference>
<dbReference type="Pfam" id="PF14489">
    <property type="entry name" value="QueF"/>
    <property type="match status" value="1"/>
</dbReference>
<dbReference type="EMBL" id="JADHSG010000022">
    <property type="protein sequence ID" value="MBL6903833.1"/>
    <property type="molecule type" value="Genomic_DNA"/>
</dbReference>
<proteinExistence type="predicted"/>
<dbReference type="AlphaFoldDB" id="A0A937SBF7"/>
<gene>
    <name evidence="2" type="ORF">ISR29_06505</name>
</gene>
<dbReference type="Proteomes" id="UP000705230">
    <property type="component" value="Unassembled WGS sequence"/>
</dbReference>
<dbReference type="PANTHER" id="PTHR34354">
    <property type="entry name" value="NADPH-DEPENDENT 7-CYANO-7-DEAZAGUANINE REDUCTASE"/>
    <property type="match status" value="1"/>
</dbReference>
<protein>
    <submittedName>
        <fullName evidence="2">7-cyano-7-deazaguanine reductase</fullName>
    </submittedName>
</protein>
<name>A0A937SBF7_9GAMM</name>
<dbReference type="InterPro" id="IPR043133">
    <property type="entry name" value="GTP-CH-I_C/QueF"/>
</dbReference>
<dbReference type="InterPro" id="IPR029500">
    <property type="entry name" value="QueF"/>
</dbReference>
<evidence type="ECO:0000313" key="2">
    <source>
        <dbReference type="EMBL" id="MBL6903833.1"/>
    </source>
</evidence>
<dbReference type="Gene3D" id="3.30.1130.10">
    <property type="match status" value="2"/>
</dbReference>
<dbReference type="Pfam" id="PF14819">
    <property type="entry name" value="QueF_N"/>
    <property type="match status" value="1"/>
</dbReference>
<dbReference type="SUPFAM" id="SSF55620">
    <property type="entry name" value="Tetrahydrobiopterin biosynthesis enzymes-like"/>
    <property type="match status" value="1"/>
</dbReference>
<dbReference type="GO" id="GO:0033739">
    <property type="term" value="F:preQ1 synthase activity"/>
    <property type="evidence" value="ECO:0007669"/>
    <property type="project" value="InterPro"/>
</dbReference>
<evidence type="ECO:0000313" key="3">
    <source>
        <dbReference type="Proteomes" id="UP000705230"/>
    </source>
</evidence>
<dbReference type="InterPro" id="IPR029139">
    <property type="entry name" value="QueF_N"/>
</dbReference>
<evidence type="ECO:0000259" key="1">
    <source>
        <dbReference type="Pfam" id="PF14819"/>
    </source>
</evidence>
<feature type="domain" description="NADPH-dependent 7-cyano-7-deazaguanine reductase N-terminal" evidence="1">
    <location>
        <begin position="15"/>
        <end position="114"/>
    </location>
</feature>
<sequence length="243" mass="28016">MKIKYLGNQSTPKLDSYSPDFLDSIPRNNQHLNEFFGLDYWNAYEFSYLNSRNLPVIEALEIKISMHSVLTVESKSFKLYLASFYNKKFSKPANAYKLIEKDLTKILGSSVSVRKLNRFDGAPISTLISKFKNKVPKNKVTCFQGFRSICPVTSQPDWGNVYIHSASDSIDSKKLIKLLKSYRNKGDFHEACIESIFISLRNDFKIDDLTVYGKFLRRGGIDINPIRSTSKKLIFKNFRDFSQ</sequence>
<dbReference type="GO" id="GO:0008616">
    <property type="term" value="P:tRNA queuosine(34) biosynthetic process"/>
    <property type="evidence" value="ECO:0007669"/>
    <property type="project" value="InterPro"/>
</dbReference>
<accession>A0A937SBF7</accession>
<organism evidence="2 3">
    <name type="scientific">SAR86 cluster bacterium</name>
    <dbReference type="NCBI Taxonomy" id="2030880"/>
    <lineage>
        <taxon>Bacteria</taxon>
        <taxon>Pseudomonadati</taxon>
        <taxon>Pseudomonadota</taxon>
        <taxon>Gammaproteobacteria</taxon>
        <taxon>SAR86 cluster</taxon>
    </lineage>
</organism>